<name>A0A160VKK6_9ZZZZ</name>
<organism evidence="11">
    <name type="scientific">hydrothermal vent metagenome</name>
    <dbReference type="NCBI Taxonomy" id="652676"/>
    <lineage>
        <taxon>unclassified sequences</taxon>
        <taxon>metagenomes</taxon>
        <taxon>ecological metagenomes</taxon>
    </lineage>
</organism>
<evidence type="ECO:0000256" key="7">
    <source>
        <dbReference type="ARBA" id="ARBA00023136"/>
    </source>
</evidence>
<dbReference type="Pfam" id="PF01478">
    <property type="entry name" value="Peptidase_A24"/>
    <property type="match status" value="1"/>
</dbReference>
<comment type="subcellular location">
    <subcellularLocation>
        <location evidence="1">Cell inner membrane</location>
        <topology evidence="1">Multi-pass membrane protein</topology>
    </subcellularLocation>
</comment>
<keyword evidence="11" id="KW-0489">Methyltransferase</keyword>
<evidence type="ECO:0000256" key="5">
    <source>
        <dbReference type="ARBA" id="ARBA00022692"/>
    </source>
</evidence>
<dbReference type="EC" id="3.4.23.43" evidence="11"/>
<evidence type="ECO:0000256" key="2">
    <source>
        <dbReference type="ARBA" id="ARBA00005801"/>
    </source>
</evidence>
<dbReference type="EMBL" id="FAXC01000336">
    <property type="protein sequence ID" value="CUV09974.1"/>
    <property type="molecule type" value="Genomic_DNA"/>
</dbReference>
<keyword evidence="7 8" id="KW-0472">Membrane</keyword>
<dbReference type="InterPro" id="IPR010627">
    <property type="entry name" value="Prepilin_pept_A24_N"/>
</dbReference>
<dbReference type="InterPro" id="IPR014032">
    <property type="entry name" value="Peptidase_A24A_bac"/>
</dbReference>
<proteinExistence type="inferred from homology"/>
<keyword evidence="3" id="KW-1003">Cell membrane</keyword>
<keyword evidence="4" id="KW-0997">Cell inner membrane</keyword>
<feature type="transmembrane region" description="Helical" evidence="8">
    <location>
        <begin position="96"/>
        <end position="114"/>
    </location>
</feature>
<keyword evidence="5 8" id="KW-0812">Transmembrane</keyword>
<dbReference type="GO" id="GO:0008168">
    <property type="term" value="F:methyltransferase activity"/>
    <property type="evidence" value="ECO:0007669"/>
    <property type="project" value="UniProtKB-KW"/>
</dbReference>
<feature type="domain" description="Prepilin type IV endopeptidase peptidase" evidence="9">
    <location>
        <begin position="101"/>
        <end position="207"/>
    </location>
</feature>
<sequence>MDFLIFFTFGTFVGSFFNVVIYRMPRDESIIKPRSHCPACKASIPFYRNIPLVSFILQAGKCANCQGAISLQYPAVELINGLIWGWSFYTLPFPEAVTASFLSSILIAIAWIDARIYMVPLDLIVAGVVVLLFAVIFGVLSYSQVLWGIAAGVLLPGFMMGLTWLVTRRQGMGFGDLQLGLILGAWVGPIAMILTLFFASFLGLVAWIVISMVKGLDRDRPLPFAPYLVFSAISIFFVSEYSTTLIDQLIMV</sequence>
<feature type="transmembrane region" description="Helical" evidence="8">
    <location>
        <begin position="6"/>
        <end position="24"/>
    </location>
</feature>
<dbReference type="GO" id="GO:0004190">
    <property type="term" value="F:aspartic-type endopeptidase activity"/>
    <property type="evidence" value="ECO:0007669"/>
    <property type="project" value="UniProtKB-EC"/>
</dbReference>
<keyword evidence="6 8" id="KW-1133">Transmembrane helix</keyword>
<evidence type="ECO:0000256" key="6">
    <source>
        <dbReference type="ARBA" id="ARBA00022989"/>
    </source>
</evidence>
<dbReference type="InterPro" id="IPR000045">
    <property type="entry name" value="Prepilin_IV_endopep_pep"/>
</dbReference>
<evidence type="ECO:0000256" key="8">
    <source>
        <dbReference type="SAM" id="Phobius"/>
    </source>
</evidence>
<feature type="transmembrane region" description="Helical" evidence="8">
    <location>
        <begin position="179"/>
        <end position="212"/>
    </location>
</feature>
<dbReference type="GO" id="GO:0005886">
    <property type="term" value="C:plasma membrane"/>
    <property type="evidence" value="ECO:0007669"/>
    <property type="project" value="UniProtKB-SubCell"/>
</dbReference>
<accession>A0A160VKK6</accession>
<dbReference type="PANTHER" id="PTHR30487:SF0">
    <property type="entry name" value="PREPILIN LEADER PEPTIDASE_N-METHYLTRANSFERASE-RELATED"/>
    <property type="match status" value="1"/>
</dbReference>
<feature type="transmembrane region" description="Helical" evidence="8">
    <location>
        <begin position="146"/>
        <end position="167"/>
    </location>
</feature>
<feature type="transmembrane region" description="Helical" evidence="8">
    <location>
        <begin position="224"/>
        <end position="246"/>
    </location>
</feature>
<evidence type="ECO:0000256" key="4">
    <source>
        <dbReference type="ARBA" id="ARBA00022519"/>
    </source>
</evidence>
<dbReference type="GO" id="GO:0032259">
    <property type="term" value="P:methylation"/>
    <property type="evidence" value="ECO:0007669"/>
    <property type="project" value="UniProtKB-KW"/>
</dbReference>
<evidence type="ECO:0000259" key="10">
    <source>
        <dbReference type="Pfam" id="PF06750"/>
    </source>
</evidence>
<feature type="transmembrane region" description="Helical" evidence="8">
    <location>
        <begin position="121"/>
        <end position="140"/>
    </location>
</feature>
<dbReference type="PANTHER" id="PTHR30487">
    <property type="entry name" value="TYPE 4 PREPILIN-LIKE PROTEINS LEADER PEPTIDE-PROCESSING ENZYME"/>
    <property type="match status" value="1"/>
</dbReference>
<dbReference type="Pfam" id="PF06750">
    <property type="entry name" value="A24_N_bact"/>
    <property type="match status" value="1"/>
</dbReference>
<keyword evidence="11" id="KW-0808">Transferase</keyword>
<evidence type="ECO:0000256" key="3">
    <source>
        <dbReference type="ARBA" id="ARBA00022475"/>
    </source>
</evidence>
<dbReference type="GO" id="GO:0006465">
    <property type="term" value="P:signal peptide processing"/>
    <property type="evidence" value="ECO:0007669"/>
    <property type="project" value="TreeGrafter"/>
</dbReference>
<reference evidence="11" key="1">
    <citation type="submission" date="2015-10" db="EMBL/GenBank/DDBJ databases">
        <authorList>
            <person name="Gilbert D.G."/>
        </authorList>
    </citation>
    <scope>NUCLEOTIDE SEQUENCE</scope>
</reference>
<dbReference type="InterPro" id="IPR050882">
    <property type="entry name" value="Prepilin_peptidase/N-MTase"/>
</dbReference>
<protein>
    <submittedName>
        <fullName evidence="11">Leader peptidase (Prepilin peptidase) / N-methyltransferase</fullName>
        <ecNumber evidence="11">3.4.23.43</ecNumber>
    </submittedName>
</protein>
<evidence type="ECO:0000259" key="9">
    <source>
        <dbReference type="Pfam" id="PF01478"/>
    </source>
</evidence>
<dbReference type="AlphaFoldDB" id="A0A160VKK6"/>
<evidence type="ECO:0000313" key="11">
    <source>
        <dbReference type="EMBL" id="CUV09974.1"/>
    </source>
</evidence>
<dbReference type="PRINTS" id="PR00864">
    <property type="entry name" value="PREPILNPTASE"/>
</dbReference>
<feature type="domain" description="Prepilin peptidase A24 N-terminal" evidence="10">
    <location>
        <begin position="9"/>
        <end position="89"/>
    </location>
</feature>
<gene>
    <name evidence="11" type="ORF">MGWOODY_Mmi1016</name>
</gene>
<evidence type="ECO:0000256" key="1">
    <source>
        <dbReference type="ARBA" id="ARBA00004429"/>
    </source>
</evidence>
<keyword evidence="11" id="KW-0378">Hydrolase</keyword>
<comment type="similarity">
    <text evidence="2">Belongs to the peptidase A24 family.</text>
</comment>